<dbReference type="Gramene" id="TVU40995">
    <property type="protein sequence ID" value="TVU40995"/>
    <property type="gene ID" value="EJB05_14483"/>
</dbReference>
<reference evidence="2 4" key="1">
    <citation type="journal article" date="2019" name="Sci. Rep.">
        <title>A high-quality genome of Eragrostis curvula grass provides insights into Poaceae evolution and supports new strategies to enhance forage quality.</title>
        <authorList>
            <person name="Carballo J."/>
            <person name="Santos B.A.C.M."/>
            <person name="Zappacosta D."/>
            <person name="Garbus I."/>
            <person name="Selva J.P."/>
            <person name="Gallo C.A."/>
            <person name="Diaz A."/>
            <person name="Albertini E."/>
            <person name="Caccamo M."/>
            <person name="Echenique V."/>
        </authorList>
    </citation>
    <scope>NUCLEOTIDE SEQUENCE [LARGE SCALE GENOMIC DNA]</scope>
    <source>
        <strain evidence="4">cv. Victoria</strain>
        <tissue evidence="2">Leaf</tissue>
    </source>
</reference>
<comment type="caution">
    <text evidence="2">The sequence shown here is derived from an EMBL/GenBank/DDBJ whole genome shotgun (WGS) entry which is preliminary data.</text>
</comment>
<dbReference type="Proteomes" id="UP000324897">
    <property type="component" value="Chromosome 4"/>
</dbReference>
<feature type="region of interest" description="Disordered" evidence="1">
    <location>
        <begin position="1"/>
        <end position="67"/>
    </location>
</feature>
<accession>A0A5J9SN36</accession>
<evidence type="ECO:0000313" key="3">
    <source>
        <dbReference type="EMBL" id="TVU40995.1"/>
    </source>
</evidence>
<evidence type="ECO:0000256" key="1">
    <source>
        <dbReference type="SAM" id="MobiDB-lite"/>
    </source>
</evidence>
<keyword evidence="4" id="KW-1185">Reference proteome</keyword>
<name>A0A5J9SN36_9POAL</name>
<dbReference type="EMBL" id="RWGY01000592">
    <property type="protein sequence ID" value="TVU00418.1"/>
    <property type="molecule type" value="Genomic_DNA"/>
</dbReference>
<feature type="non-terminal residue" evidence="2">
    <location>
        <position position="100"/>
    </location>
</feature>
<dbReference type="Gramene" id="TVU00418">
    <property type="protein sequence ID" value="TVU00418"/>
    <property type="gene ID" value="EJB05_54155"/>
</dbReference>
<protein>
    <submittedName>
        <fullName evidence="2">Uncharacterized protein</fullName>
    </submittedName>
</protein>
<organism evidence="2 4">
    <name type="scientific">Eragrostis curvula</name>
    <name type="common">weeping love grass</name>
    <dbReference type="NCBI Taxonomy" id="38414"/>
    <lineage>
        <taxon>Eukaryota</taxon>
        <taxon>Viridiplantae</taxon>
        <taxon>Streptophyta</taxon>
        <taxon>Embryophyta</taxon>
        <taxon>Tracheophyta</taxon>
        <taxon>Spermatophyta</taxon>
        <taxon>Magnoliopsida</taxon>
        <taxon>Liliopsida</taxon>
        <taxon>Poales</taxon>
        <taxon>Poaceae</taxon>
        <taxon>PACMAD clade</taxon>
        <taxon>Chloridoideae</taxon>
        <taxon>Eragrostideae</taxon>
        <taxon>Eragrostidinae</taxon>
        <taxon>Eragrostis</taxon>
    </lineage>
</organism>
<dbReference type="EMBL" id="RWGY01000007">
    <property type="protein sequence ID" value="TVU40995.1"/>
    <property type="molecule type" value="Genomic_DNA"/>
</dbReference>
<evidence type="ECO:0000313" key="4">
    <source>
        <dbReference type="Proteomes" id="UP000324897"/>
    </source>
</evidence>
<evidence type="ECO:0000313" key="2">
    <source>
        <dbReference type="EMBL" id="TVU00418.1"/>
    </source>
</evidence>
<gene>
    <name evidence="3" type="ORF">EJB05_14483</name>
    <name evidence="2" type="ORF">EJB05_54155</name>
</gene>
<proteinExistence type="predicted"/>
<feature type="compositionally biased region" description="Low complexity" evidence="1">
    <location>
        <begin position="8"/>
        <end position="20"/>
    </location>
</feature>
<feature type="compositionally biased region" description="Low complexity" evidence="1">
    <location>
        <begin position="36"/>
        <end position="49"/>
    </location>
</feature>
<sequence length="100" mass="10575">PSPTTKESISSSKLVNYSSSNTTPAVPASITLEENAAPSDDAASAQSQDIKVVQDPQPEPGATPTTINRQRIIMPVTLKQCFDAGLNSAWPLVLNHTELS</sequence>
<feature type="non-terminal residue" evidence="2">
    <location>
        <position position="1"/>
    </location>
</feature>
<dbReference type="AlphaFoldDB" id="A0A5J9SN36"/>